<dbReference type="Proteomes" id="UP000507470">
    <property type="component" value="Unassembled WGS sequence"/>
</dbReference>
<dbReference type="PANTHER" id="PTHR24365">
    <property type="entry name" value="TOLL-LIKE RECEPTOR"/>
    <property type="match status" value="1"/>
</dbReference>
<keyword evidence="10" id="KW-1185">Reference proteome</keyword>
<dbReference type="GO" id="GO:0005886">
    <property type="term" value="C:plasma membrane"/>
    <property type="evidence" value="ECO:0007669"/>
    <property type="project" value="TreeGrafter"/>
</dbReference>
<feature type="domain" description="TIR" evidence="8">
    <location>
        <begin position="225"/>
        <end position="283"/>
    </location>
</feature>
<evidence type="ECO:0000256" key="3">
    <source>
        <dbReference type="ARBA" id="ARBA00022692"/>
    </source>
</evidence>
<name>A0A6J8AMK8_MYTCO</name>
<dbReference type="InterPro" id="IPR032675">
    <property type="entry name" value="LRR_dom_sf"/>
</dbReference>
<dbReference type="Gene3D" id="3.40.50.10140">
    <property type="entry name" value="Toll/interleukin-1 receptor homology (TIR) domain"/>
    <property type="match status" value="1"/>
</dbReference>
<dbReference type="PROSITE" id="PS51450">
    <property type="entry name" value="LRR"/>
    <property type="match status" value="1"/>
</dbReference>
<evidence type="ECO:0000256" key="7">
    <source>
        <dbReference type="SAM" id="Phobius"/>
    </source>
</evidence>
<comment type="similarity">
    <text evidence="2">Belongs to the Toll-like receptor family.</text>
</comment>
<dbReference type="InterPro" id="IPR000157">
    <property type="entry name" value="TIR_dom"/>
</dbReference>
<proteinExistence type="inferred from homology"/>
<reference evidence="9 10" key="1">
    <citation type="submission" date="2020-06" db="EMBL/GenBank/DDBJ databases">
        <authorList>
            <person name="Li R."/>
            <person name="Bekaert M."/>
        </authorList>
    </citation>
    <scope>NUCLEOTIDE SEQUENCE [LARGE SCALE GENOMIC DNA]</scope>
    <source>
        <strain evidence="10">wild</strain>
    </source>
</reference>
<keyword evidence="3 7" id="KW-0812">Transmembrane</keyword>
<sequence length="283" mass="33105">MPNLIQLNIQDNLLGKFLAFNKYSTHLAERLEYVDLSFNAIHQLHISIFDGHLRLKTINLSHNILSDISFDMSNLLTLEILDLSNNNIQAFSKDVMNTISNLEKSSSLKIDLSENNFQCSCKTLSFMQWMLENHHIFIGIQSYRCNWMNNSVFTKYPMRQIVLQLEKECASYTVLIACISCGVAVSCVVLVGGLTYRYRWRLRYIYHMTRSKYKRYRPILDDGHYIFDAFISYSDDEKDFIVGDIIPNLEEKESLKLCIHQRDFLPGEDITQNITNAIHEHYY</sequence>
<evidence type="ECO:0000256" key="5">
    <source>
        <dbReference type="ARBA" id="ARBA00022989"/>
    </source>
</evidence>
<evidence type="ECO:0000313" key="9">
    <source>
        <dbReference type="EMBL" id="CAC5370820.1"/>
    </source>
</evidence>
<keyword evidence="5 7" id="KW-1133">Transmembrane helix</keyword>
<comment type="subcellular location">
    <subcellularLocation>
        <location evidence="1">Membrane</location>
        <topology evidence="1">Single-pass membrane protein</topology>
    </subcellularLocation>
</comment>
<dbReference type="OrthoDB" id="1081807at2759"/>
<evidence type="ECO:0000259" key="8">
    <source>
        <dbReference type="PROSITE" id="PS50104"/>
    </source>
</evidence>
<gene>
    <name evidence="9" type="ORF">MCOR_9500</name>
</gene>
<keyword evidence="4" id="KW-0732">Signal</keyword>
<dbReference type="PANTHER" id="PTHR24365:SF541">
    <property type="entry name" value="PROTEIN TOLL-RELATED"/>
    <property type="match status" value="1"/>
</dbReference>
<dbReference type="AlphaFoldDB" id="A0A6J8AMK8"/>
<evidence type="ECO:0000256" key="6">
    <source>
        <dbReference type="ARBA" id="ARBA00023136"/>
    </source>
</evidence>
<dbReference type="Pfam" id="PF00560">
    <property type="entry name" value="LRR_1"/>
    <property type="match status" value="1"/>
</dbReference>
<dbReference type="SUPFAM" id="SSF52058">
    <property type="entry name" value="L domain-like"/>
    <property type="match status" value="1"/>
</dbReference>
<feature type="transmembrane region" description="Helical" evidence="7">
    <location>
        <begin position="172"/>
        <end position="196"/>
    </location>
</feature>
<dbReference type="InterPro" id="IPR035897">
    <property type="entry name" value="Toll_tir_struct_dom_sf"/>
</dbReference>
<accession>A0A6J8AMK8</accession>
<dbReference type="PROSITE" id="PS50104">
    <property type="entry name" value="TIR"/>
    <property type="match status" value="1"/>
</dbReference>
<dbReference type="Gene3D" id="3.80.10.10">
    <property type="entry name" value="Ribonuclease Inhibitor"/>
    <property type="match status" value="1"/>
</dbReference>
<dbReference type="SUPFAM" id="SSF52200">
    <property type="entry name" value="Toll/Interleukin receptor TIR domain"/>
    <property type="match status" value="1"/>
</dbReference>
<dbReference type="EMBL" id="CACVKT020001737">
    <property type="protein sequence ID" value="CAC5370820.1"/>
    <property type="molecule type" value="Genomic_DNA"/>
</dbReference>
<evidence type="ECO:0000256" key="4">
    <source>
        <dbReference type="ARBA" id="ARBA00022729"/>
    </source>
</evidence>
<evidence type="ECO:0000313" key="10">
    <source>
        <dbReference type="Proteomes" id="UP000507470"/>
    </source>
</evidence>
<protein>
    <recommendedName>
        <fullName evidence="8">TIR domain-containing protein</fullName>
    </recommendedName>
</protein>
<evidence type="ECO:0000256" key="1">
    <source>
        <dbReference type="ARBA" id="ARBA00004167"/>
    </source>
</evidence>
<keyword evidence="6 7" id="KW-0472">Membrane</keyword>
<dbReference type="Pfam" id="PF01582">
    <property type="entry name" value="TIR"/>
    <property type="match status" value="1"/>
</dbReference>
<organism evidence="9 10">
    <name type="scientific">Mytilus coruscus</name>
    <name type="common">Sea mussel</name>
    <dbReference type="NCBI Taxonomy" id="42192"/>
    <lineage>
        <taxon>Eukaryota</taxon>
        <taxon>Metazoa</taxon>
        <taxon>Spiralia</taxon>
        <taxon>Lophotrochozoa</taxon>
        <taxon>Mollusca</taxon>
        <taxon>Bivalvia</taxon>
        <taxon>Autobranchia</taxon>
        <taxon>Pteriomorphia</taxon>
        <taxon>Mytilida</taxon>
        <taxon>Mytiloidea</taxon>
        <taxon>Mytilidae</taxon>
        <taxon>Mytilinae</taxon>
        <taxon>Mytilus</taxon>
    </lineage>
</organism>
<evidence type="ECO:0000256" key="2">
    <source>
        <dbReference type="ARBA" id="ARBA00009634"/>
    </source>
</evidence>
<dbReference type="GO" id="GO:0007165">
    <property type="term" value="P:signal transduction"/>
    <property type="evidence" value="ECO:0007669"/>
    <property type="project" value="InterPro"/>
</dbReference>
<dbReference type="InterPro" id="IPR001611">
    <property type="entry name" value="Leu-rich_rpt"/>
</dbReference>
<dbReference type="GO" id="GO:0038023">
    <property type="term" value="F:signaling receptor activity"/>
    <property type="evidence" value="ECO:0007669"/>
    <property type="project" value="TreeGrafter"/>
</dbReference>